<protein>
    <submittedName>
        <fullName evidence="1">Uncharacterized protein</fullName>
    </submittedName>
</protein>
<dbReference type="Proteomes" id="UP001212803">
    <property type="component" value="Chromosome"/>
</dbReference>
<sequence>MAILGGLAVFMRQERIGPAGVFGFGRAELEDYRALFSRIRGGLARAQG</sequence>
<evidence type="ECO:0000313" key="1">
    <source>
        <dbReference type="EMBL" id="WBL35017.1"/>
    </source>
</evidence>
<gene>
    <name evidence="1" type="ORF">O0235_09480</name>
</gene>
<name>A0ABY7M2Z0_9CHLR</name>
<organism evidence="1 2">
    <name type="scientific">Tepidiforma flava</name>
    <dbReference type="NCBI Taxonomy" id="3004094"/>
    <lineage>
        <taxon>Bacteria</taxon>
        <taxon>Bacillati</taxon>
        <taxon>Chloroflexota</taxon>
        <taxon>Tepidiformia</taxon>
        <taxon>Tepidiformales</taxon>
        <taxon>Tepidiformaceae</taxon>
        <taxon>Tepidiforma</taxon>
    </lineage>
</organism>
<reference evidence="1 2" key="1">
    <citation type="journal article" date="2023" name="ISME J.">
        <title>Thermophilic Dehalococcoidia with unusual traits shed light on an unexpected past.</title>
        <authorList>
            <person name="Palmer M."/>
            <person name="Covington J.K."/>
            <person name="Zhou E.M."/>
            <person name="Thomas S.C."/>
            <person name="Habib N."/>
            <person name="Seymour C.O."/>
            <person name="Lai D."/>
            <person name="Johnston J."/>
            <person name="Hashimi A."/>
            <person name="Jiao J.Y."/>
            <person name="Muok A.R."/>
            <person name="Liu L."/>
            <person name="Xian W.D."/>
            <person name="Zhi X.Y."/>
            <person name="Li M.M."/>
            <person name="Silva L.P."/>
            <person name="Bowen B.P."/>
            <person name="Louie K."/>
            <person name="Briegel A."/>
            <person name="Pett-Ridge J."/>
            <person name="Weber P.K."/>
            <person name="Tocheva E.I."/>
            <person name="Woyke T."/>
            <person name="Northen T.R."/>
            <person name="Mayali X."/>
            <person name="Li W.J."/>
            <person name="Hedlund B.P."/>
        </authorList>
    </citation>
    <scope>NUCLEOTIDE SEQUENCE [LARGE SCALE GENOMIC DNA]</scope>
    <source>
        <strain evidence="1 2">YIM 72310</strain>
    </source>
</reference>
<dbReference type="EMBL" id="CP115149">
    <property type="protein sequence ID" value="WBL35017.1"/>
    <property type="molecule type" value="Genomic_DNA"/>
</dbReference>
<dbReference type="RefSeq" id="WP_270055545.1">
    <property type="nucleotide sequence ID" value="NZ_CP115149.1"/>
</dbReference>
<accession>A0ABY7M2Z0</accession>
<keyword evidence="2" id="KW-1185">Reference proteome</keyword>
<evidence type="ECO:0000313" key="2">
    <source>
        <dbReference type="Proteomes" id="UP001212803"/>
    </source>
</evidence>
<proteinExistence type="predicted"/>